<keyword evidence="3" id="KW-1185">Reference proteome</keyword>
<dbReference type="EMBL" id="JAAMFM010000021">
    <property type="protein sequence ID" value="NVM95882.1"/>
    <property type="molecule type" value="Genomic_DNA"/>
</dbReference>
<feature type="transmembrane region" description="Helical" evidence="1">
    <location>
        <begin position="20"/>
        <end position="40"/>
    </location>
</feature>
<accession>A0A7Y7II59</accession>
<organism evidence="2 3">
    <name type="scientific">Arthrobacter wenxiniae</name>
    <dbReference type="NCBI Taxonomy" id="2713570"/>
    <lineage>
        <taxon>Bacteria</taxon>
        <taxon>Bacillati</taxon>
        <taxon>Actinomycetota</taxon>
        <taxon>Actinomycetes</taxon>
        <taxon>Micrococcales</taxon>
        <taxon>Micrococcaceae</taxon>
        <taxon>Arthrobacter</taxon>
    </lineage>
</organism>
<keyword evidence="1" id="KW-0812">Transmembrane</keyword>
<keyword evidence="1" id="KW-0472">Membrane</keyword>
<dbReference type="AlphaFoldDB" id="A0A7Y7II59"/>
<reference evidence="2 3" key="1">
    <citation type="submission" date="2020-02" db="EMBL/GenBank/DDBJ databases">
        <title>Genome sequence of strain AETb3-4.</title>
        <authorList>
            <person name="Gao J."/>
            <person name="Zhang X."/>
        </authorList>
    </citation>
    <scope>NUCLEOTIDE SEQUENCE [LARGE SCALE GENOMIC DNA]</scope>
    <source>
        <strain evidence="2 3">AETb3-4</strain>
    </source>
</reference>
<feature type="transmembrane region" description="Helical" evidence="1">
    <location>
        <begin position="52"/>
        <end position="70"/>
    </location>
</feature>
<feature type="transmembrane region" description="Helical" evidence="1">
    <location>
        <begin position="117"/>
        <end position="138"/>
    </location>
</feature>
<comment type="caution">
    <text evidence="2">The sequence shown here is derived from an EMBL/GenBank/DDBJ whole genome shotgun (WGS) entry which is preliminary data.</text>
</comment>
<evidence type="ECO:0000313" key="3">
    <source>
        <dbReference type="Proteomes" id="UP000543556"/>
    </source>
</evidence>
<keyword evidence="1" id="KW-1133">Transmembrane helix</keyword>
<dbReference type="Proteomes" id="UP000543556">
    <property type="component" value="Unassembled WGS sequence"/>
</dbReference>
<name>A0A7Y7II59_9MICC</name>
<feature type="transmembrane region" description="Helical" evidence="1">
    <location>
        <begin position="77"/>
        <end position="97"/>
    </location>
</feature>
<evidence type="ECO:0000256" key="1">
    <source>
        <dbReference type="SAM" id="Phobius"/>
    </source>
</evidence>
<protein>
    <submittedName>
        <fullName evidence="2">Uncharacterized protein</fullName>
    </submittedName>
</protein>
<gene>
    <name evidence="2" type="ORF">G6034_13390</name>
</gene>
<evidence type="ECO:0000313" key="2">
    <source>
        <dbReference type="EMBL" id="NVM95882.1"/>
    </source>
</evidence>
<proteinExistence type="predicted"/>
<sequence>MRGRAEMKSSSGVMDIVLRLLVAGALAIDAVVHLQLASYYQTAVPAGIGQGNLFRIEATVAILVGLYLLLRGSRPAYAAAVLAAGGGVLVVLLYRYVNVPAFGPFPAMYEPVWYFQKSLSAVAEAAGAILALIGFVWPRRRVRKPHPRSAPATRG</sequence>